<dbReference type="SUPFAM" id="SSF56487">
    <property type="entry name" value="SRCR-like"/>
    <property type="match status" value="2"/>
</dbReference>
<dbReference type="SMART" id="SM00202">
    <property type="entry name" value="SR"/>
    <property type="match status" value="2"/>
</dbReference>
<evidence type="ECO:0000256" key="1">
    <source>
        <dbReference type="ARBA" id="ARBA00022729"/>
    </source>
</evidence>
<dbReference type="EMBL" id="KB097487">
    <property type="protein sequence ID" value="ESN96923.1"/>
    <property type="molecule type" value="Genomic_DNA"/>
</dbReference>
<keyword evidence="2" id="KW-0677">Repeat</keyword>
<feature type="domain" description="SRCR" evidence="6">
    <location>
        <begin position="1032"/>
        <end position="1107"/>
    </location>
</feature>
<keyword evidence="4" id="KW-0325">Glycoprotein</keyword>
<dbReference type="Pfam" id="PF00530">
    <property type="entry name" value="SRCR"/>
    <property type="match status" value="2"/>
</dbReference>
<dbReference type="Gene3D" id="2.160.20.10">
    <property type="entry name" value="Single-stranded right-handed beta-helix, Pectin lyase-like"/>
    <property type="match status" value="1"/>
</dbReference>
<name>T1FDM8_HELRO</name>
<evidence type="ECO:0000256" key="4">
    <source>
        <dbReference type="ARBA" id="ARBA00023180"/>
    </source>
</evidence>
<dbReference type="InParanoid" id="T1FDM8"/>
<feature type="disulfide bond" evidence="5">
    <location>
        <begin position="183"/>
        <end position="193"/>
    </location>
</feature>
<dbReference type="PANTHER" id="PTHR47653:SF1">
    <property type="entry name" value="DELETED IN MALIGNANT BRAIN TUMORS 1 PROTEIN"/>
    <property type="match status" value="1"/>
</dbReference>
<dbReference type="GO" id="GO:0016020">
    <property type="term" value="C:membrane"/>
    <property type="evidence" value="ECO:0007669"/>
    <property type="project" value="InterPro"/>
</dbReference>
<dbReference type="InterPro" id="IPR006626">
    <property type="entry name" value="PbH1"/>
</dbReference>
<evidence type="ECO:0000259" key="6">
    <source>
        <dbReference type="PROSITE" id="PS50287"/>
    </source>
</evidence>
<sequence length="1282" mass="145171">MVFQPFTSNRQRRITKVPWKMSPESRTHYGEISSTENQVTIGKLDSPCEIKKDLTIMEEATLTLKPGSRLVFRPSVTLGINGTLIAQGTPDERIVFTKSSLENLNQPRWPDDIRLVEDFSVHLGRLELLFNGKWRGVCANFVNWTQADVDVACRQLGFETGTFAFLPWTYNHTLYMLYHAPSCAGKESSVKQCPGYSKVKIGFDICHHQRTIHLRCKGLSPHNPAKNEFWSGIEFYNTTTRKVINGHISTNESTSVLQFVDILYAGSGKDGNAIPSLRADPHVPHLYNVRILHSALDAINFTNVHSTTVVHNSTFENNRGWLLQFGHGIAIESHLGHVTLTDNIFTSNYGNGVKVKFLSGRYVIYDKEATFCDLSHLRLQTFPLVIHGIPNFSYECLKRFTTVVGERLTMNVLEMDIEPGYQGKLVVHDGSDQTYPILGSYDIINGTLPMGVTSTYDNIFIKFTWSPRFSRSCETLKTCIKFTIVIDSAVASAPEFFMNNTLVTNNMQHGLFIENLRNYVIVNASNITHNRYGAGVRVYGGAGDVLINSSLVAYNMDNGVNITVEGGWRIFNRSSFNFNLGNGVNITFNETNIDNKTRYARHQRTEVSFSTFVGNIGHGLSVANFCRSALHVVNDSFFLDNHKNGIEFLTCYNNIPLQNMTNITIGYNIFQGNKDHAIRMSPMLNAVGRIANNTFKQHKKRVLLIDNSDDFRRLMFLQGMAVDYEVEGNNFLQNSGQYVAFLRLSQGSLLQKLIFRYNFLEDNVIKSGLEGLNERIRSHAVLVVSSDNVVLKRNHLINRESTYELSTHLLEMNANIQASEQWWGTTNYSYVIERIFDQAFRFNLARILYHPSLEYAWLYGPVLTDRNIEIEVEFVRGSKLGGRLTREFTTSPGHTYYVDRDISVKPFGKLIVKPGTVFEFENSLGLLIQGQVEFDGSAENPIVMKLKNESLAHTASTFDGFSEDDGCKFAGMNLMPGPLSAMRFFPRNLYALEFRNMEEILNFFMQNVLNDFEHPICGKEIFSNERKKNNFQGWTMRDAAVACNMMGFVIRPDDWKVKVVKPKTSSLNLDIRLSHVSCGDLDVNLLACESQTEHSCDHTQDVYVRCHHPAWSGVRFLGSASSSRMSHVVIEGAGLNDPSVPVYVPALKIDYNVHALNHLSIRNNAHDGLQIMKNDAYGGCHLRSSAVSSNQGVGLSVRDSFFEVSNCVIKNNSKEGLEYNPTMTSYEALQVRAGVHKYITLNETRSIMLKDHEVIWVMTKRQYTKEIKSFMIEFMVTQHFRV</sequence>
<dbReference type="OMA" id="GEHAKWI"/>
<reference evidence="9" key="1">
    <citation type="submission" date="2012-12" db="EMBL/GenBank/DDBJ databases">
        <authorList>
            <person name="Hellsten U."/>
            <person name="Grimwood J."/>
            <person name="Chapman J.A."/>
            <person name="Shapiro H."/>
            <person name="Aerts A."/>
            <person name="Otillar R.P."/>
            <person name="Terry A.Y."/>
            <person name="Boore J.L."/>
            <person name="Simakov O."/>
            <person name="Marletaz F."/>
            <person name="Cho S.-J."/>
            <person name="Edsinger-Gonzales E."/>
            <person name="Havlak P."/>
            <person name="Kuo D.-H."/>
            <person name="Larsson T."/>
            <person name="Lv J."/>
            <person name="Arendt D."/>
            <person name="Savage R."/>
            <person name="Osoegawa K."/>
            <person name="de Jong P."/>
            <person name="Lindberg D.R."/>
            <person name="Seaver E.C."/>
            <person name="Weisblat D.A."/>
            <person name="Putnam N.H."/>
            <person name="Grigoriev I.V."/>
            <person name="Rokhsar D.S."/>
        </authorList>
    </citation>
    <scope>NUCLEOTIDE SEQUENCE</scope>
</reference>
<dbReference type="PANTHER" id="PTHR47653">
    <property type="entry name" value="PROTEIN BARK BEETLE"/>
    <property type="match status" value="1"/>
</dbReference>
<keyword evidence="9" id="KW-1185">Reference proteome</keyword>
<dbReference type="SUPFAM" id="SSF51126">
    <property type="entry name" value="Pectin lyase-like"/>
    <property type="match status" value="2"/>
</dbReference>
<evidence type="ECO:0000313" key="7">
    <source>
        <dbReference type="EMBL" id="ESN96923.1"/>
    </source>
</evidence>
<dbReference type="InterPro" id="IPR011050">
    <property type="entry name" value="Pectin_lyase_fold/virulence"/>
</dbReference>
<evidence type="ECO:0000256" key="2">
    <source>
        <dbReference type="ARBA" id="ARBA00022737"/>
    </source>
</evidence>
<gene>
    <name evidence="8" type="primary">20206927</name>
    <name evidence="7" type="ORF">HELRODRAFT_178722</name>
</gene>
<evidence type="ECO:0000256" key="3">
    <source>
        <dbReference type="ARBA" id="ARBA00023157"/>
    </source>
</evidence>
<dbReference type="CTD" id="20206927"/>
<evidence type="ECO:0000256" key="5">
    <source>
        <dbReference type="PROSITE-ProRule" id="PRU00196"/>
    </source>
</evidence>
<accession>T1FDM8</accession>
<evidence type="ECO:0000313" key="8">
    <source>
        <dbReference type="EnsemblMetazoa" id="HelroP178722"/>
    </source>
</evidence>
<dbReference type="GeneID" id="20206927"/>
<keyword evidence="1" id="KW-0732">Signal</keyword>
<dbReference type="Proteomes" id="UP000015101">
    <property type="component" value="Unassembled WGS sequence"/>
</dbReference>
<dbReference type="OrthoDB" id="536948at2759"/>
<feature type="domain" description="SRCR" evidence="6">
    <location>
        <begin position="113"/>
        <end position="217"/>
    </location>
</feature>
<dbReference type="HOGENOM" id="CLU_003162_0_0_1"/>
<proteinExistence type="predicted"/>
<dbReference type="RefSeq" id="XP_009025052.1">
    <property type="nucleotide sequence ID" value="XM_009026804.1"/>
</dbReference>
<reference evidence="7 9" key="2">
    <citation type="journal article" date="2013" name="Nature">
        <title>Insights into bilaterian evolution from three spiralian genomes.</title>
        <authorList>
            <person name="Simakov O."/>
            <person name="Marletaz F."/>
            <person name="Cho S.J."/>
            <person name="Edsinger-Gonzales E."/>
            <person name="Havlak P."/>
            <person name="Hellsten U."/>
            <person name="Kuo D.H."/>
            <person name="Larsson T."/>
            <person name="Lv J."/>
            <person name="Arendt D."/>
            <person name="Savage R."/>
            <person name="Osoegawa K."/>
            <person name="de Jong P."/>
            <person name="Grimwood J."/>
            <person name="Chapman J.A."/>
            <person name="Shapiro H."/>
            <person name="Aerts A."/>
            <person name="Otillar R.P."/>
            <person name="Terry A.Y."/>
            <person name="Boore J.L."/>
            <person name="Grigoriev I.V."/>
            <person name="Lindberg D.R."/>
            <person name="Seaver E.C."/>
            <person name="Weisblat D.A."/>
            <person name="Putnam N.H."/>
            <person name="Rokhsar D.S."/>
        </authorList>
    </citation>
    <scope>NUCLEOTIDE SEQUENCE</scope>
</reference>
<dbReference type="KEGG" id="hro:HELRODRAFT_178722"/>
<dbReference type="InterPro" id="IPR012334">
    <property type="entry name" value="Pectin_lyas_fold"/>
</dbReference>
<dbReference type="InterPro" id="IPR036772">
    <property type="entry name" value="SRCR-like_dom_sf"/>
</dbReference>
<dbReference type="eggNOG" id="ENOG502QT9G">
    <property type="taxonomic scope" value="Eukaryota"/>
</dbReference>
<dbReference type="InterPro" id="IPR053243">
    <property type="entry name" value="SJ_maturation_regulator"/>
</dbReference>
<dbReference type="Gene3D" id="3.10.250.10">
    <property type="entry name" value="SRCR-like domain"/>
    <property type="match status" value="2"/>
</dbReference>
<dbReference type="PROSITE" id="PS50287">
    <property type="entry name" value="SRCR_2"/>
    <property type="match status" value="2"/>
</dbReference>
<protein>
    <recommendedName>
        <fullName evidence="6">SRCR domain-containing protein</fullName>
    </recommendedName>
</protein>
<dbReference type="STRING" id="6412.T1FDM8"/>
<feature type="disulfide bond" evidence="5">
    <location>
        <begin position="1078"/>
        <end position="1088"/>
    </location>
</feature>
<dbReference type="SMART" id="SM00710">
    <property type="entry name" value="PbH1"/>
    <property type="match status" value="9"/>
</dbReference>
<keyword evidence="3 5" id="KW-1015">Disulfide bond</keyword>
<evidence type="ECO:0000313" key="9">
    <source>
        <dbReference type="Proteomes" id="UP000015101"/>
    </source>
</evidence>
<dbReference type="EMBL" id="AMQM01006538">
    <property type="status" value="NOT_ANNOTATED_CDS"/>
    <property type="molecule type" value="Genomic_DNA"/>
</dbReference>
<organism evidence="8 9">
    <name type="scientific">Helobdella robusta</name>
    <name type="common">Californian leech</name>
    <dbReference type="NCBI Taxonomy" id="6412"/>
    <lineage>
        <taxon>Eukaryota</taxon>
        <taxon>Metazoa</taxon>
        <taxon>Spiralia</taxon>
        <taxon>Lophotrochozoa</taxon>
        <taxon>Annelida</taxon>
        <taxon>Clitellata</taxon>
        <taxon>Hirudinea</taxon>
        <taxon>Rhynchobdellida</taxon>
        <taxon>Glossiphoniidae</taxon>
        <taxon>Helobdella</taxon>
    </lineage>
</organism>
<comment type="caution">
    <text evidence="5">Lacks conserved residue(s) required for the propagation of feature annotation.</text>
</comment>
<dbReference type="EnsemblMetazoa" id="HelroT178722">
    <property type="protein sequence ID" value="HelroP178722"/>
    <property type="gene ID" value="HelroG178722"/>
</dbReference>
<reference evidence="8" key="3">
    <citation type="submission" date="2015-06" db="UniProtKB">
        <authorList>
            <consortium name="EnsemblMetazoa"/>
        </authorList>
    </citation>
    <scope>IDENTIFICATION</scope>
</reference>
<dbReference type="InterPro" id="IPR001190">
    <property type="entry name" value="SRCR"/>
</dbReference>